<name>A0A2R6NGW0_9APHY</name>
<feature type="compositionally biased region" description="Low complexity" evidence="1">
    <location>
        <begin position="214"/>
        <end position="228"/>
    </location>
</feature>
<dbReference type="Pfam" id="PF18759">
    <property type="entry name" value="Plavaka"/>
    <property type="match status" value="1"/>
</dbReference>
<dbReference type="EMBL" id="MLYV02001259">
    <property type="protein sequence ID" value="PSR71616.1"/>
    <property type="molecule type" value="Genomic_DNA"/>
</dbReference>
<proteinExistence type="predicted"/>
<gene>
    <name evidence="2" type="ORF">PHLCEN_2v12469</name>
</gene>
<feature type="region of interest" description="Disordered" evidence="1">
    <location>
        <begin position="92"/>
        <end position="113"/>
    </location>
</feature>
<evidence type="ECO:0000313" key="3">
    <source>
        <dbReference type="Proteomes" id="UP000186601"/>
    </source>
</evidence>
<dbReference type="OrthoDB" id="3208495at2759"/>
<dbReference type="Proteomes" id="UP000186601">
    <property type="component" value="Unassembled WGS sequence"/>
</dbReference>
<reference evidence="2 3" key="1">
    <citation type="submission" date="2018-02" db="EMBL/GenBank/DDBJ databases">
        <title>Genome sequence of the basidiomycete white-rot fungus Phlebia centrifuga.</title>
        <authorList>
            <person name="Granchi Z."/>
            <person name="Peng M."/>
            <person name="de Vries R.P."/>
            <person name="Hilden K."/>
            <person name="Makela M.R."/>
            <person name="Grigoriev I."/>
            <person name="Riley R."/>
        </authorList>
    </citation>
    <scope>NUCLEOTIDE SEQUENCE [LARGE SCALE GENOMIC DNA]</scope>
    <source>
        <strain evidence="2 3">FBCC195</strain>
    </source>
</reference>
<evidence type="ECO:0000313" key="2">
    <source>
        <dbReference type="EMBL" id="PSR71616.1"/>
    </source>
</evidence>
<accession>A0A2R6NGW0</accession>
<feature type="region of interest" description="Disordered" evidence="1">
    <location>
        <begin position="198"/>
        <end position="228"/>
    </location>
</feature>
<organism evidence="2 3">
    <name type="scientific">Hermanssonia centrifuga</name>
    <dbReference type="NCBI Taxonomy" id="98765"/>
    <lineage>
        <taxon>Eukaryota</taxon>
        <taxon>Fungi</taxon>
        <taxon>Dikarya</taxon>
        <taxon>Basidiomycota</taxon>
        <taxon>Agaricomycotina</taxon>
        <taxon>Agaricomycetes</taxon>
        <taxon>Polyporales</taxon>
        <taxon>Meruliaceae</taxon>
        <taxon>Hermanssonia</taxon>
    </lineage>
</organism>
<comment type="caution">
    <text evidence="2">The sequence shown here is derived from an EMBL/GenBank/DDBJ whole genome shotgun (WGS) entry which is preliminary data.</text>
</comment>
<dbReference type="STRING" id="98765.A0A2R6NGW0"/>
<protein>
    <submittedName>
        <fullName evidence="2">Uncharacterized protein</fullName>
    </submittedName>
</protein>
<keyword evidence="3" id="KW-1185">Reference proteome</keyword>
<sequence>MANICCHCKNSFASRAGLKSHRKGCKERDASLQSSVNQRNLRIKEGKAKIQQRGQQDITREREQLREHLNQNLDLIHPDIAPDVQDAYMRSPTPKPAETTHILPPTRSGRIRKAPRHHKDFIPSTTTGQLHAHISRLVPPPMTPIHPVPLPVDPPSPGVDVKVSNHRVGPNDNLPETATVYETEPNDFGMYRRYGRKPSQDIAQEDHDDSLCDSPSIATAPSSISSSPLQSFGRAVVNGIGKIPAWFSPFTNASIFRIMHWAYTGSNQKSTAEIDRLVHQVLLAPDFNKEDLQGFRMGREEHRLDDHTTASSPDLPVDEGWHEADIQIPLPKEKTKHQSEEQAPHLKIKGVWHRKLLDIIVAAYRDKSVRQLTSIPYQLFFQDTNSNQMPERVYTEGYTCDALVEEDAKIQALPRNPEDQEDVEYSIVPLMLWSDSTHLANFGTASLWPIYLYLGNLSKYLRCKPSSFAAHHLAYIPSVSFSLKLPV</sequence>
<dbReference type="InterPro" id="IPR041078">
    <property type="entry name" value="Plavaka"/>
</dbReference>
<dbReference type="AlphaFoldDB" id="A0A2R6NGW0"/>
<evidence type="ECO:0000256" key="1">
    <source>
        <dbReference type="SAM" id="MobiDB-lite"/>
    </source>
</evidence>